<accession>A0ACC2CI10</accession>
<organism evidence="1 2">
    <name type="scientific">Diphasiastrum complanatum</name>
    <name type="common">Issler's clubmoss</name>
    <name type="synonym">Lycopodium complanatum</name>
    <dbReference type="NCBI Taxonomy" id="34168"/>
    <lineage>
        <taxon>Eukaryota</taxon>
        <taxon>Viridiplantae</taxon>
        <taxon>Streptophyta</taxon>
        <taxon>Embryophyta</taxon>
        <taxon>Tracheophyta</taxon>
        <taxon>Lycopodiopsida</taxon>
        <taxon>Lycopodiales</taxon>
        <taxon>Lycopodiaceae</taxon>
        <taxon>Lycopodioideae</taxon>
        <taxon>Diphasiastrum</taxon>
    </lineage>
</organism>
<comment type="caution">
    <text evidence="1">The sequence shown here is derived from an EMBL/GenBank/DDBJ whole genome shotgun (WGS) entry which is preliminary data.</text>
</comment>
<reference evidence="2" key="1">
    <citation type="journal article" date="2024" name="Proc. Natl. Acad. Sci. U.S.A.">
        <title>Extraordinary preservation of gene collinearity over three hundred million years revealed in homosporous lycophytes.</title>
        <authorList>
            <person name="Li C."/>
            <person name="Wickell D."/>
            <person name="Kuo L.Y."/>
            <person name="Chen X."/>
            <person name="Nie B."/>
            <person name="Liao X."/>
            <person name="Peng D."/>
            <person name="Ji J."/>
            <person name="Jenkins J."/>
            <person name="Williams M."/>
            <person name="Shu S."/>
            <person name="Plott C."/>
            <person name="Barry K."/>
            <person name="Rajasekar S."/>
            <person name="Grimwood J."/>
            <person name="Han X."/>
            <person name="Sun S."/>
            <person name="Hou Z."/>
            <person name="He W."/>
            <person name="Dai G."/>
            <person name="Sun C."/>
            <person name="Schmutz J."/>
            <person name="Leebens-Mack J.H."/>
            <person name="Li F.W."/>
            <person name="Wang L."/>
        </authorList>
    </citation>
    <scope>NUCLEOTIDE SEQUENCE [LARGE SCALE GENOMIC DNA]</scope>
    <source>
        <strain evidence="2">cv. PW_Plant_1</strain>
    </source>
</reference>
<keyword evidence="2" id="KW-1185">Reference proteome</keyword>
<evidence type="ECO:0000313" key="2">
    <source>
        <dbReference type="Proteomes" id="UP001162992"/>
    </source>
</evidence>
<dbReference type="Proteomes" id="UP001162992">
    <property type="component" value="Chromosome 10"/>
</dbReference>
<gene>
    <name evidence="1" type="ORF">O6H91_10G068100</name>
</gene>
<dbReference type="EMBL" id="CM055101">
    <property type="protein sequence ID" value="KAJ7541638.1"/>
    <property type="molecule type" value="Genomic_DNA"/>
</dbReference>
<proteinExistence type="predicted"/>
<name>A0ACC2CI10_DIPCM</name>
<evidence type="ECO:0000313" key="1">
    <source>
        <dbReference type="EMBL" id="KAJ7541638.1"/>
    </source>
</evidence>
<protein>
    <submittedName>
        <fullName evidence="1">Uncharacterized protein</fullName>
    </submittedName>
</protein>
<sequence>MAGLKNSASAMWQPQFNRPNWLYNPGSATAKVYSSLCHDCQYPFVKASTNFNLEEWRKPSSYFHSSSLLIRARRGTLQNDNGSFKLYAKGQNISTVHPGQKHLLSKESISTNAKKFLFHTEGGGQVNAIVEQVDKMYAVEIKVSLLDKSSTSEHHMFLHWGLFRSDSSDWVLLEAEAVPAGTSFANGKNEAMQTPMQLELDGVQKLRIELNADSAPFFISFVLFKPSGSKDRQEWIRSSTHTNFSIPVGLERGRPEPLGLSYQKNDAANFSLYSKNATNVTLCLYKAGDTQPSLEIDLDPILHRTGDVWHVQLQSVERFAFYGYRCKGEISWESGNRFHARNVLLDPYAKVLASFRSGEENLTIQGAVLGSLKRTGKFNWEDDCHPCIPLESLLAYKLNVEGFTKDESSGIAADLRGTLLGVTEKIPYLIDLGINAVILQPLFACDQNRGPFYPFNFFVPMEFDELFEDSIPTSGYFKQMVKELHKNGIEVILDVVYSHTAENGDESPENISFRGIDNATYYVLDQYGKIAKSEYGTENTFNCNHPAVHEMILDSLRYWVQDYHVDGFCFMHAPALVIGPHRQTLSRPLLIEAISFDPVLAKTKLIADLSSPLTRNCKEMVFPHWRRWSELNYSFCDDVRRFVRGEKGQLSSFATRLCGSGDLFADGRGPSFSMNLVSSYLGLTLADLVSYSDSNILDTDLSWNCGEEGPTDNLTVLDTRVKQVRNFLMILFLSQGVPVLNMGDEYGHSKVGTCEMEGRSSCFHWDALQENYGQEIARLIASLSRFRLRYKDLLQRSKFLKPEELTWHGSELNSPSWENHDSCFLAMSLQQLNTRDEVVPMVNKLYMAFNSHDYAVNATLPELPQGIMWHQIADTSLPYPKNFLTTGKPIFVDGELRTFAKYEVQPFSVILLEALSVEYDSKIKPSSSIVLE</sequence>